<comment type="caution">
    <text evidence="3">The sequence shown here is derived from an EMBL/GenBank/DDBJ whole genome shotgun (WGS) entry which is preliminary data.</text>
</comment>
<dbReference type="InterPro" id="IPR001451">
    <property type="entry name" value="Hexapep"/>
</dbReference>
<dbReference type="Pfam" id="PF00132">
    <property type="entry name" value="Hexapep"/>
    <property type="match status" value="1"/>
</dbReference>
<reference evidence="3 4" key="1">
    <citation type="journal article" date="2015" name="Genome Biol. Evol.">
        <title>Comparative Genomics of Listeria Sensu Lato: Genus-Wide Differences in Evolutionary Dynamics and the Progressive Gain of Complex, Potentially Pathogenicity-Related Traits through Lateral Gene Transfer.</title>
        <authorList>
            <person name="Chiara M."/>
            <person name="Caruso M."/>
            <person name="D'Erchia A.M."/>
            <person name="Manzari C."/>
            <person name="Fraccalvieri R."/>
            <person name="Goffredo E."/>
            <person name="Latorre L."/>
            <person name="Miccolupo A."/>
            <person name="Padalino I."/>
            <person name="Santagada G."/>
            <person name="Chiocco D."/>
            <person name="Pesole G."/>
            <person name="Horner D.S."/>
            <person name="Parisi A."/>
        </authorList>
    </citation>
    <scope>NUCLEOTIDE SEQUENCE [LARGE SCALE GENOMIC DNA]</scope>
    <source>
        <strain evidence="3 4">1991</strain>
    </source>
</reference>
<name>A0A0J8J2C9_9LIST</name>
<dbReference type="InterPro" id="IPR051159">
    <property type="entry name" value="Hexapeptide_acetyltransf"/>
</dbReference>
<proteinExistence type="inferred from homology"/>
<dbReference type="PATRIC" id="fig|1430899.3.peg.2345"/>
<gene>
    <name evidence="3" type="ORF">X560_2297</name>
</gene>
<dbReference type="GO" id="GO:0005829">
    <property type="term" value="C:cytosol"/>
    <property type="evidence" value="ECO:0007669"/>
    <property type="project" value="TreeGrafter"/>
</dbReference>
<dbReference type="EMBL" id="AZHO01000030">
    <property type="protein sequence ID" value="KMT58471.1"/>
    <property type="molecule type" value="Genomic_DNA"/>
</dbReference>
<evidence type="ECO:0000256" key="2">
    <source>
        <dbReference type="ARBA" id="ARBA00022679"/>
    </source>
</evidence>
<dbReference type="Gene3D" id="2.160.10.10">
    <property type="entry name" value="Hexapeptide repeat proteins"/>
    <property type="match status" value="1"/>
</dbReference>
<keyword evidence="4" id="KW-1185">Reference proteome</keyword>
<dbReference type="OrthoDB" id="9782926at2"/>
<dbReference type="PANTHER" id="PTHR23416:SF23">
    <property type="entry name" value="ACETYLTRANSFERASE C18B11.09C-RELATED"/>
    <property type="match status" value="1"/>
</dbReference>
<sequence>MFAKFTFSILNRLPMPNRLAPGRFLRHWKNQLAKTLFGSCAANSNLRPNLKLRHTKNIHIGKRSSIGDAARIIATAPVYIGDDVLMAPEVVILTDNHCVNGKTKILDSGTERKPVHIGNDVWIGTRVIILAGAEIPDGCVVAAGAVVPAKKYPPYSVIGGVPAKVIKQER</sequence>
<comment type="similarity">
    <text evidence="1">Belongs to the transferase hexapeptide repeat family.</text>
</comment>
<dbReference type="CDD" id="cd04647">
    <property type="entry name" value="LbH_MAT_like"/>
    <property type="match status" value="1"/>
</dbReference>
<protein>
    <submittedName>
        <fullName evidence="3">Galactoside O-acetyltransferase</fullName>
    </submittedName>
</protein>
<evidence type="ECO:0000256" key="1">
    <source>
        <dbReference type="ARBA" id="ARBA00007274"/>
    </source>
</evidence>
<keyword evidence="2 3" id="KW-0808">Transferase</keyword>
<organism evidence="3 4">
    <name type="scientific">Listeria fleischmannii 1991</name>
    <dbReference type="NCBI Taxonomy" id="1430899"/>
    <lineage>
        <taxon>Bacteria</taxon>
        <taxon>Bacillati</taxon>
        <taxon>Bacillota</taxon>
        <taxon>Bacilli</taxon>
        <taxon>Bacillales</taxon>
        <taxon>Listeriaceae</taxon>
        <taxon>Listeria</taxon>
    </lineage>
</organism>
<dbReference type="RefSeq" id="WP_007473785.1">
    <property type="nucleotide sequence ID" value="NZ_KQ130619.1"/>
</dbReference>
<dbReference type="Proteomes" id="UP000052258">
    <property type="component" value="Unassembled WGS sequence"/>
</dbReference>
<dbReference type="PANTHER" id="PTHR23416">
    <property type="entry name" value="SIALIC ACID SYNTHASE-RELATED"/>
    <property type="match status" value="1"/>
</dbReference>
<dbReference type="SUPFAM" id="SSF51161">
    <property type="entry name" value="Trimeric LpxA-like enzymes"/>
    <property type="match status" value="1"/>
</dbReference>
<accession>A0A0J8J2C9</accession>
<evidence type="ECO:0000313" key="3">
    <source>
        <dbReference type="EMBL" id="KMT58471.1"/>
    </source>
</evidence>
<evidence type="ECO:0000313" key="4">
    <source>
        <dbReference type="Proteomes" id="UP000052258"/>
    </source>
</evidence>
<dbReference type="GO" id="GO:0008374">
    <property type="term" value="F:O-acyltransferase activity"/>
    <property type="evidence" value="ECO:0007669"/>
    <property type="project" value="TreeGrafter"/>
</dbReference>
<dbReference type="AlphaFoldDB" id="A0A0J8J2C9"/>
<dbReference type="InterPro" id="IPR011004">
    <property type="entry name" value="Trimer_LpxA-like_sf"/>
</dbReference>